<evidence type="ECO:0000256" key="2">
    <source>
        <dbReference type="ARBA" id="ARBA00005684"/>
    </source>
</evidence>
<gene>
    <name evidence="11" type="primary">malQ</name>
    <name evidence="11" type="ORF">ENW96_12910</name>
</gene>
<evidence type="ECO:0000256" key="6">
    <source>
        <dbReference type="ARBA" id="ARBA00022679"/>
    </source>
</evidence>
<dbReference type="NCBIfam" id="TIGR00217">
    <property type="entry name" value="malQ"/>
    <property type="match status" value="1"/>
</dbReference>
<comment type="catalytic activity">
    <reaction evidence="1 10">
        <text>Transfers a segment of a (1-&gt;4)-alpha-D-glucan to a new position in an acceptor, which may be glucose or a (1-&gt;4)-alpha-D-glucan.</text>
        <dbReference type="EC" id="2.4.1.25"/>
    </reaction>
</comment>
<dbReference type="PANTHER" id="PTHR32438">
    <property type="entry name" value="4-ALPHA-GLUCANOTRANSFERASE DPE1, CHLOROPLASTIC/AMYLOPLASTIC"/>
    <property type="match status" value="1"/>
</dbReference>
<dbReference type="Gene3D" id="3.20.20.80">
    <property type="entry name" value="Glycosidases"/>
    <property type="match status" value="1"/>
</dbReference>
<evidence type="ECO:0000256" key="4">
    <source>
        <dbReference type="ARBA" id="ARBA00020295"/>
    </source>
</evidence>
<dbReference type="PANTHER" id="PTHR32438:SF5">
    <property type="entry name" value="4-ALPHA-GLUCANOTRANSFERASE DPE1, CHLOROPLASTIC_AMYLOPLASTIC"/>
    <property type="match status" value="1"/>
</dbReference>
<keyword evidence="6 10" id="KW-0808">Transferase</keyword>
<keyword evidence="5 10" id="KW-0328">Glycosyltransferase</keyword>
<organism evidence="11">
    <name type="scientific">Desulfobacca acetoxidans</name>
    <dbReference type="NCBI Taxonomy" id="60893"/>
    <lineage>
        <taxon>Bacteria</taxon>
        <taxon>Pseudomonadati</taxon>
        <taxon>Thermodesulfobacteriota</taxon>
        <taxon>Desulfobaccia</taxon>
        <taxon>Desulfobaccales</taxon>
        <taxon>Desulfobaccaceae</taxon>
        <taxon>Desulfobacca</taxon>
    </lineage>
</organism>
<reference evidence="11" key="1">
    <citation type="journal article" date="2020" name="mSystems">
        <title>Genome- and Community-Level Interaction Insights into Carbon Utilization and Element Cycling Functions of Hydrothermarchaeota in Hydrothermal Sediment.</title>
        <authorList>
            <person name="Zhou Z."/>
            <person name="Liu Y."/>
            <person name="Xu W."/>
            <person name="Pan J."/>
            <person name="Luo Z.H."/>
            <person name="Li M."/>
        </authorList>
    </citation>
    <scope>NUCLEOTIDE SEQUENCE [LARGE SCALE GENOMIC DNA]</scope>
    <source>
        <strain evidence="11">SpSt-897</strain>
    </source>
</reference>
<accession>A0A7C3UZ77</accession>
<comment type="caution">
    <text evidence="11">The sequence shown here is derived from an EMBL/GenBank/DDBJ whole genome shotgun (WGS) entry which is preliminary data.</text>
</comment>
<dbReference type="AlphaFoldDB" id="A0A7C3UZ77"/>
<dbReference type="EC" id="2.4.1.25" evidence="3 10"/>
<protein>
    <recommendedName>
        <fullName evidence="4 10">4-alpha-glucanotransferase</fullName>
        <ecNumber evidence="3 10">2.4.1.25</ecNumber>
    </recommendedName>
    <alternativeName>
        <fullName evidence="8 10">Amylomaltase</fullName>
    </alternativeName>
    <alternativeName>
        <fullName evidence="9 10">Disproportionating enzyme</fullName>
    </alternativeName>
</protein>
<comment type="similarity">
    <text evidence="2 10">Belongs to the disproportionating enzyme family.</text>
</comment>
<name>A0A7C3UZ77_9BACT</name>
<dbReference type="GO" id="GO:0005975">
    <property type="term" value="P:carbohydrate metabolic process"/>
    <property type="evidence" value="ECO:0007669"/>
    <property type="project" value="InterPro"/>
</dbReference>
<dbReference type="GO" id="GO:0004134">
    <property type="term" value="F:4-alpha-glucanotransferase activity"/>
    <property type="evidence" value="ECO:0007669"/>
    <property type="project" value="UniProtKB-EC"/>
</dbReference>
<evidence type="ECO:0000256" key="5">
    <source>
        <dbReference type="ARBA" id="ARBA00022676"/>
    </source>
</evidence>
<evidence type="ECO:0000313" key="11">
    <source>
        <dbReference type="EMBL" id="HGF35258.1"/>
    </source>
</evidence>
<dbReference type="Pfam" id="PF02446">
    <property type="entry name" value="Glyco_hydro_77"/>
    <property type="match status" value="1"/>
</dbReference>
<evidence type="ECO:0000256" key="7">
    <source>
        <dbReference type="ARBA" id="ARBA00023277"/>
    </source>
</evidence>
<evidence type="ECO:0000256" key="9">
    <source>
        <dbReference type="ARBA" id="ARBA00031501"/>
    </source>
</evidence>
<sequence>MAGSDLRTLAQVCGIARDFRDNFGTYRRTSRATMEALLTAMEIPCGSPAEVRESLDLCRQGRTRRLLPPMSVVTPRTDRRLLFNLWWPRPEIPGGIEMVGELVGEGAEKREWFPHASQLSLDEAQTTADGCCLTLSLPLPADLAEGYYDLTFSAKAAGREITGATCLAVCPGQAWLPPLLDQGARLWGLNLPLYALRSLKNWGIGDFADLRAALAWAGELGASFVGVNPLHALLSGAKADPSPYSPSSRLFLNFLYVSLESVPEIKESAEAQILLANQDFQADLNRLRNSPLVAYPKVRHLKLKFFRFLFDAFAKGHGLPEAPRTSRGRQFARFVEENGETLRNFALFQALGDHQPKKDWRRWPQNLQRPDTPAVAAFAREHRRDLAFYQYIQWLAAEQRQEVWDAATRAGLPFTLYQDLALGAAPHGFETWGHPGLFAHGASMGAPPDAFNLKGQDWGLPPLIPRRLEESGYRLFIDILRANLPPGGIVRLDHVMGLFRLYWIPQGLDPQEGAYVRYPARDLLGLLALESQRRQTLVIGEDLGTVPASIRRELARHRIFSYRVFYFERDWEGDQHFIPPEDYPRLSLACATTHDLPTLAGYWEGRDLILKNQLNLYPSPQMAKQDALCRSRDRLLLVAALIREGLLPPNFSPPVHFCPDELREAVLAYLGESQAALVEARLEDLLGLTAQQNLPGTTRQHPNWQQKIFQTLEDLRRNPEVIRLAETLRRARNQNKNI</sequence>
<dbReference type="SUPFAM" id="SSF51445">
    <property type="entry name" value="(Trans)glycosidases"/>
    <property type="match status" value="1"/>
</dbReference>
<evidence type="ECO:0000256" key="10">
    <source>
        <dbReference type="RuleBase" id="RU361207"/>
    </source>
</evidence>
<evidence type="ECO:0000256" key="1">
    <source>
        <dbReference type="ARBA" id="ARBA00000439"/>
    </source>
</evidence>
<evidence type="ECO:0000256" key="3">
    <source>
        <dbReference type="ARBA" id="ARBA00012560"/>
    </source>
</evidence>
<dbReference type="EMBL" id="DTMF01000312">
    <property type="protein sequence ID" value="HGF35258.1"/>
    <property type="molecule type" value="Genomic_DNA"/>
</dbReference>
<keyword evidence="7 10" id="KW-0119">Carbohydrate metabolism</keyword>
<evidence type="ECO:0000256" key="8">
    <source>
        <dbReference type="ARBA" id="ARBA00031423"/>
    </source>
</evidence>
<dbReference type="InterPro" id="IPR003385">
    <property type="entry name" value="Glyco_hydro_77"/>
</dbReference>
<proteinExistence type="inferred from homology"/>
<dbReference type="InterPro" id="IPR017853">
    <property type="entry name" value="GH"/>
</dbReference>